<accession>A0A0R2FGJ8</accession>
<evidence type="ECO:0000313" key="1">
    <source>
        <dbReference type="EMBL" id="KRN27342.1"/>
    </source>
</evidence>
<gene>
    <name evidence="1" type="ORF">IV38_GL002167</name>
</gene>
<organism evidence="1 2">
    <name type="scientific">Lactobacillus selangorensis</name>
    <dbReference type="NCBI Taxonomy" id="81857"/>
    <lineage>
        <taxon>Bacteria</taxon>
        <taxon>Bacillati</taxon>
        <taxon>Bacillota</taxon>
        <taxon>Bacilli</taxon>
        <taxon>Lactobacillales</taxon>
        <taxon>Lactobacillaceae</taxon>
        <taxon>Lactobacillus</taxon>
    </lineage>
</organism>
<sequence length="74" mass="8074">MQESVAAGIRIANVEFIKTATGHIYLTGFAQTDEHDQFYMNGFFDESVNTYNHATVSGTALTTEHDEANMKGGA</sequence>
<dbReference type="Proteomes" id="UP000051751">
    <property type="component" value="Unassembled WGS sequence"/>
</dbReference>
<dbReference type="AlphaFoldDB" id="A0A0R2FGJ8"/>
<evidence type="ECO:0000313" key="2">
    <source>
        <dbReference type="Proteomes" id="UP000051751"/>
    </source>
</evidence>
<name>A0A0R2FGJ8_9LACO</name>
<dbReference type="PATRIC" id="fig|81857.3.peg.2226"/>
<reference evidence="1 2" key="1">
    <citation type="journal article" date="2015" name="Genome Announc.">
        <title>Expanding the biotechnology potential of lactobacilli through comparative genomics of 213 strains and associated genera.</title>
        <authorList>
            <person name="Sun Z."/>
            <person name="Harris H.M."/>
            <person name="McCann A."/>
            <person name="Guo C."/>
            <person name="Argimon S."/>
            <person name="Zhang W."/>
            <person name="Yang X."/>
            <person name="Jeffery I.B."/>
            <person name="Cooney J.C."/>
            <person name="Kagawa T.F."/>
            <person name="Liu W."/>
            <person name="Song Y."/>
            <person name="Salvetti E."/>
            <person name="Wrobel A."/>
            <person name="Rasinkangas P."/>
            <person name="Parkhill J."/>
            <person name="Rea M.C."/>
            <person name="O'Sullivan O."/>
            <person name="Ritari J."/>
            <person name="Douillard F.P."/>
            <person name="Paul Ross R."/>
            <person name="Yang R."/>
            <person name="Briner A.E."/>
            <person name="Felis G.E."/>
            <person name="de Vos W.M."/>
            <person name="Barrangou R."/>
            <person name="Klaenhammer T.R."/>
            <person name="Caufield P.W."/>
            <person name="Cui Y."/>
            <person name="Zhang H."/>
            <person name="O'Toole P.W."/>
        </authorList>
    </citation>
    <scope>NUCLEOTIDE SEQUENCE [LARGE SCALE GENOMIC DNA]</scope>
    <source>
        <strain evidence="1 2">ATCC BAA-66</strain>
    </source>
</reference>
<proteinExistence type="predicted"/>
<comment type="caution">
    <text evidence="1">The sequence shown here is derived from an EMBL/GenBank/DDBJ whole genome shotgun (WGS) entry which is preliminary data.</text>
</comment>
<dbReference type="EMBL" id="JQAT01000009">
    <property type="protein sequence ID" value="KRN27342.1"/>
    <property type="molecule type" value="Genomic_DNA"/>
</dbReference>
<protein>
    <submittedName>
        <fullName evidence="1">Uncharacterized protein</fullName>
    </submittedName>
</protein>